<dbReference type="InterPro" id="IPR037175">
    <property type="entry name" value="KFase_sf"/>
</dbReference>
<accession>A0ABN1MM39</accession>
<comment type="caution">
    <text evidence="1">The sequence shown here is derived from an EMBL/GenBank/DDBJ whole genome shotgun (WGS) entry which is preliminary data.</text>
</comment>
<evidence type="ECO:0000313" key="2">
    <source>
        <dbReference type="Proteomes" id="UP001501126"/>
    </source>
</evidence>
<dbReference type="Gene3D" id="3.50.30.50">
    <property type="entry name" value="Putative cyclase"/>
    <property type="match status" value="1"/>
</dbReference>
<evidence type="ECO:0000313" key="1">
    <source>
        <dbReference type="EMBL" id="GAA0874285.1"/>
    </source>
</evidence>
<dbReference type="EMBL" id="BAAAFH010000003">
    <property type="protein sequence ID" value="GAA0874285.1"/>
    <property type="molecule type" value="Genomic_DNA"/>
</dbReference>
<dbReference type="Proteomes" id="UP001501126">
    <property type="component" value="Unassembled WGS sequence"/>
</dbReference>
<protein>
    <submittedName>
        <fullName evidence="1">Cyclase family protein</fullName>
    </submittedName>
</protein>
<organism evidence="1 2">
    <name type="scientific">Wandonia haliotis</name>
    <dbReference type="NCBI Taxonomy" id="574963"/>
    <lineage>
        <taxon>Bacteria</taxon>
        <taxon>Pseudomonadati</taxon>
        <taxon>Bacteroidota</taxon>
        <taxon>Flavobacteriia</taxon>
        <taxon>Flavobacteriales</taxon>
        <taxon>Crocinitomicaceae</taxon>
        <taxon>Wandonia</taxon>
    </lineage>
</organism>
<dbReference type="SUPFAM" id="SSF102198">
    <property type="entry name" value="Putative cyclase"/>
    <property type="match status" value="1"/>
</dbReference>
<dbReference type="InterPro" id="IPR007325">
    <property type="entry name" value="KFase/CYL"/>
</dbReference>
<proteinExistence type="predicted"/>
<reference evidence="1 2" key="1">
    <citation type="journal article" date="2019" name="Int. J. Syst. Evol. Microbiol.">
        <title>The Global Catalogue of Microorganisms (GCM) 10K type strain sequencing project: providing services to taxonomists for standard genome sequencing and annotation.</title>
        <authorList>
            <consortium name="The Broad Institute Genomics Platform"/>
            <consortium name="The Broad Institute Genome Sequencing Center for Infectious Disease"/>
            <person name="Wu L."/>
            <person name="Ma J."/>
        </authorList>
    </citation>
    <scope>NUCLEOTIDE SEQUENCE [LARGE SCALE GENOMIC DNA]</scope>
    <source>
        <strain evidence="1 2">JCM 16083</strain>
    </source>
</reference>
<sequence>MRLRISHNEYIETSEGIDLSIELTNKTHNPRAWYVDLPEFEPVRANGFTGSVAEGGSVNFRNIAFNPHGHGTHTECLGHISREVESINTHLKEFWFTAQVITVTPRKRHHPDEGVEDNVITLDQIQKSAEIHAEAIIIRTLPNPESKKSAIYSGTNPPYFDAEIADYLVSRGVKHLLVDLPSVDREVDAGVLDFHHRFWCYPNTPRFDATITELIYVPETVNDGIYMLNLQVAAFDNDAAPSRPVLFTIQKGS</sequence>
<name>A0ABN1MM39_9FLAO</name>
<keyword evidence="2" id="KW-1185">Reference proteome</keyword>
<gene>
    <name evidence="1" type="ORF">GCM10009118_06930</name>
</gene>
<dbReference type="RefSeq" id="WP_343785183.1">
    <property type="nucleotide sequence ID" value="NZ_BAAAFH010000003.1"/>
</dbReference>
<dbReference type="Pfam" id="PF04199">
    <property type="entry name" value="Cyclase"/>
    <property type="match status" value="1"/>
</dbReference>